<dbReference type="Pfam" id="PF13411">
    <property type="entry name" value="MerR_1"/>
    <property type="match status" value="1"/>
</dbReference>
<dbReference type="PROSITE" id="PS50937">
    <property type="entry name" value="HTH_MERR_2"/>
    <property type="match status" value="1"/>
</dbReference>
<evidence type="ECO:0000259" key="2">
    <source>
        <dbReference type="PROSITE" id="PS50937"/>
    </source>
</evidence>
<organism evidence="3 4">
    <name type="scientific">Planococcus versutus</name>
    <dbReference type="NCBI Taxonomy" id="1302659"/>
    <lineage>
        <taxon>Bacteria</taxon>
        <taxon>Bacillati</taxon>
        <taxon>Bacillota</taxon>
        <taxon>Bacilli</taxon>
        <taxon>Bacillales</taxon>
        <taxon>Caryophanaceae</taxon>
        <taxon>Planococcus</taxon>
    </lineage>
</organism>
<dbReference type="STRING" id="1302659.I858_008035"/>
<dbReference type="InterPro" id="IPR011256">
    <property type="entry name" value="Reg_factor_effector_dom_sf"/>
</dbReference>
<dbReference type="InterPro" id="IPR009061">
    <property type="entry name" value="DNA-bd_dom_put_sf"/>
</dbReference>
<dbReference type="KEGG" id="pll:I858_008035"/>
<dbReference type="InterPro" id="IPR029442">
    <property type="entry name" value="GyrI-like"/>
</dbReference>
<dbReference type="SUPFAM" id="SSF55136">
    <property type="entry name" value="Probable bacterial effector-binding domain"/>
    <property type="match status" value="1"/>
</dbReference>
<dbReference type="InterPro" id="IPR000551">
    <property type="entry name" value="MerR-type_HTH_dom"/>
</dbReference>
<feature type="domain" description="HTH merR-type" evidence="2">
    <location>
        <begin position="5"/>
        <end position="74"/>
    </location>
</feature>
<accession>A0A1B1S172</accession>
<sequence>MAEKYLTTGDFSKLCKVNKQTIIYYDQVGLLRPTYRNHKGYRFYSFRQLELFNVIYLLKELGMSLEEIKSYMEQKSPELFHSLMIKQKEKIQMKKRILDKLEMMMDVKINLLEDARKIDFQQISFQSLPETFLYLSLNIKDITDDDFAKVVTEFISELNEQNLDTGFQIGGMTLREQVLTGEYTNYSYLYMKQPKQKKGQSYFKTTTGMHAIGYHVGTEDTIDFTYERLFSEIHSNEYKIGDYIMEEYIYDGLVKKSEDDYITKILVHVKH</sequence>
<dbReference type="Proteomes" id="UP000053354">
    <property type="component" value="Chromosome"/>
</dbReference>
<dbReference type="SUPFAM" id="SSF46955">
    <property type="entry name" value="Putative DNA-binding domain"/>
    <property type="match status" value="1"/>
</dbReference>
<keyword evidence="4" id="KW-1185">Reference proteome</keyword>
<dbReference type="Gene3D" id="1.10.1660.10">
    <property type="match status" value="1"/>
</dbReference>
<name>A0A1B1S172_9BACL</name>
<dbReference type="SMART" id="SM00422">
    <property type="entry name" value="HTH_MERR"/>
    <property type="match status" value="1"/>
</dbReference>
<dbReference type="PANTHER" id="PTHR30204">
    <property type="entry name" value="REDOX-CYCLING DRUG-SENSING TRANSCRIPTIONAL ACTIVATOR SOXR"/>
    <property type="match status" value="1"/>
</dbReference>
<dbReference type="Pfam" id="PF06445">
    <property type="entry name" value="GyrI-like"/>
    <property type="match status" value="1"/>
</dbReference>
<dbReference type="OrthoDB" id="9773308at2"/>
<dbReference type="PANTHER" id="PTHR30204:SF85">
    <property type="entry name" value="MULTIDRUG-EFFLUX TRANSPORTER 2 REGULATOR"/>
    <property type="match status" value="1"/>
</dbReference>
<reference evidence="3" key="1">
    <citation type="submission" date="2016-10" db="EMBL/GenBank/DDBJ databases">
        <authorList>
            <person name="See-Too W.S."/>
        </authorList>
    </citation>
    <scope>NUCLEOTIDE SEQUENCE</scope>
    <source>
        <strain evidence="3">L10.15</strain>
    </source>
</reference>
<protein>
    <submittedName>
        <fullName evidence="3">Transcriptional regulator</fullName>
    </submittedName>
</protein>
<dbReference type="EMBL" id="CP016540">
    <property type="protein sequence ID" value="ANU26942.1"/>
    <property type="molecule type" value="Genomic_DNA"/>
</dbReference>
<dbReference type="GO" id="GO:0003700">
    <property type="term" value="F:DNA-binding transcription factor activity"/>
    <property type="evidence" value="ECO:0007669"/>
    <property type="project" value="InterPro"/>
</dbReference>
<dbReference type="RefSeq" id="WP_049693584.1">
    <property type="nucleotide sequence ID" value="NZ_CP016540.2"/>
</dbReference>
<dbReference type="InterPro" id="IPR047057">
    <property type="entry name" value="MerR_fam"/>
</dbReference>
<evidence type="ECO:0000256" key="1">
    <source>
        <dbReference type="ARBA" id="ARBA00023125"/>
    </source>
</evidence>
<dbReference type="GO" id="GO:0003677">
    <property type="term" value="F:DNA binding"/>
    <property type="evidence" value="ECO:0007669"/>
    <property type="project" value="UniProtKB-KW"/>
</dbReference>
<gene>
    <name evidence="3" type="ORF">I858_008035</name>
</gene>
<proteinExistence type="predicted"/>
<keyword evidence="1" id="KW-0238">DNA-binding</keyword>
<dbReference type="Gene3D" id="3.20.80.10">
    <property type="entry name" value="Regulatory factor, effector binding domain"/>
    <property type="match status" value="1"/>
</dbReference>
<dbReference type="AlphaFoldDB" id="A0A1B1S172"/>
<evidence type="ECO:0000313" key="3">
    <source>
        <dbReference type="EMBL" id="ANU26942.1"/>
    </source>
</evidence>
<evidence type="ECO:0000313" key="4">
    <source>
        <dbReference type="Proteomes" id="UP000053354"/>
    </source>
</evidence>